<dbReference type="STRING" id="1619308.B5808_18615"/>
<dbReference type="GO" id="GO:0070967">
    <property type="term" value="F:coenzyme F420 binding"/>
    <property type="evidence" value="ECO:0007669"/>
    <property type="project" value="TreeGrafter"/>
</dbReference>
<gene>
    <name evidence="3" type="ORF">B5808_18615</name>
</gene>
<sequence length="155" mass="17922">MTDESWRGKVGALDDEAIEAFLEEPQIARLACLDLEGWPYAVPMWHEWREGAFWLVARQKSAWARFLQNDERCALTIDESGAQRKVTGQFRAVIVEEPNVGGAWVPVAERMSVRYLGENGVKYLEPTLDKPRWLIRLDPVKMQTWQGNDWAGRYK</sequence>
<dbReference type="EMBL" id="CP020715">
    <property type="protein sequence ID" value="ARJ07012.1"/>
    <property type="molecule type" value="Genomic_DNA"/>
</dbReference>
<reference evidence="3 4" key="1">
    <citation type="submission" date="2017-04" db="EMBL/GenBank/DDBJ databases">
        <authorList>
            <person name="Afonso C.L."/>
            <person name="Miller P.J."/>
            <person name="Scott M.A."/>
            <person name="Spackman E."/>
            <person name="Goraichik I."/>
            <person name="Dimitrov K.M."/>
            <person name="Suarez D.L."/>
            <person name="Swayne D.E."/>
        </authorList>
    </citation>
    <scope>NUCLEOTIDE SEQUENCE [LARGE SCALE GENOMIC DNA]</scope>
    <source>
        <strain evidence="4">XA(T)</strain>
    </source>
</reference>
<organism evidence="3 4">
    <name type="scientific">Cnuibacter physcomitrellae</name>
    <dbReference type="NCBI Taxonomy" id="1619308"/>
    <lineage>
        <taxon>Bacteria</taxon>
        <taxon>Bacillati</taxon>
        <taxon>Actinomycetota</taxon>
        <taxon>Actinomycetes</taxon>
        <taxon>Micrococcales</taxon>
        <taxon>Microbacteriaceae</taxon>
        <taxon>Cnuibacter</taxon>
    </lineage>
</organism>
<dbReference type="Gene3D" id="2.30.110.10">
    <property type="entry name" value="Electron Transport, Fmn-binding Protein, Chain A"/>
    <property type="match status" value="1"/>
</dbReference>
<dbReference type="RefSeq" id="WP_085021150.1">
    <property type="nucleotide sequence ID" value="NZ_BMHD01000001.1"/>
</dbReference>
<evidence type="ECO:0000259" key="2">
    <source>
        <dbReference type="Pfam" id="PF01243"/>
    </source>
</evidence>
<dbReference type="PANTHER" id="PTHR35176">
    <property type="entry name" value="HEME OXYGENASE HI_0854-RELATED"/>
    <property type="match status" value="1"/>
</dbReference>
<dbReference type="InterPro" id="IPR011576">
    <property type="entry name" value="Pyridox_Oxase_N"/>
</dbReference>
<accession>A0A1X9LRF2</accession>
<dbReference type="AlphaFoldDB" id="A0A1X9LRF2"/>
<dbReference type="KEGG" id="cphy:B5808_18615"/>
<feature type="domain" description="Pyridoxamine 5'-phosphate oxidase N-terminal" evidence="2">
    <location>
        <begin position="15"/>
        <end position="145"/>
    </location>
</feature>
<dbReference type="InterPro" id="IPR012349">
    <property type="entry name" value="Split_barrel_FMN-bd"/>
</dbReference>
<evidence type="ECO:0000256" key="1">
    <source>
        <dbReference type="ARBA" id="ARBA00023002"/>
    </source>
</evidence>
<dbReference type="Proteomes" id="UP000192775">
    <property type="component" value="Chromosome"/>
</dbReference>
<name>A0A1X9LRF2_9MICO</name>
<proteinExistence type="predicted"/>
<protein>
    <recommendedName>
        <fullName evidence="2">Pyridoxamine 5'-phosphate oxidase N-terminal domain-containing protein</fullName>
    </recommendedName>
</protein>
<evidence type="ECO:0000313" key="3">
    <source>
        <dbReference type="EMBL" id="ARJ07012.1"/>
    </source>
</evidence>
<evidence type="ECO:0000313" key="4">
    <source>
        <dbReference type="Proteomes" id="UP000192775"/>
    </source>
</evidence>
<dbReference type="GO" id="GO:0005829">
    <property type="term" value="C:cytosol"/>
    <property type="evidence" value="ECO:0007669"/>
    <property type="project" value="TreeGrafter"/>
</dbReference>
<dbReference type="GO" id="GO:0016627">
    <property type="term" value="F:oxidoreductase activity, acting on the CH-CH group of donors"/>
    <property type="evidence" value="ECO:0007669"/>
    <property type="project" value="TreeGrafter"/>
</dbReference>
<keyword evidence="1" id="KW-0560">Oxidoreductase</keyword>
<dbReference type="PANTHER" id="PTHR35176:SF6">
    <property type="entry name" value="HEME OXYGENASE HI_0854-RELATED"/>
    <property type="match status" value="1"/>
</dbReference>
<dbReference type="Pfam" id="PF01243">
    <property type="entry name" value="PNPOx_N"/>
    <property type="match status" value="1"/>
</dbReference>
<dbReference type="InterPro" id="IPR052019">
    <property type="entry name" value="F420H2_bilvrd_red/Heme_oxyg"/>
</dbReference>
<dbReference type="SUPFAM" id="SSF50475">
    <property type="entry name" value="FMN-binding split barrel"/>
    <property type="match status" value="1"/>
</dbReference>
<keyword evidence="4" id="KW-1185">Reference proteome</keyword>